<gene>
    <name evidence="1" type="ORF">LZZ85_15510</name>
</gene>
<evidence type="ECO:0000313" key="2">
    <source>
        <dbReference type="Proteomes" id="UP001165367"/>
    </source>
</evidence>
<dbReference type="RefSeq" id="WP_237873764.1">
    <property type="nucleotide sequence ID" value="NZ_JAKLTR010000009.1"/>
</dbReference>
<organism evidence="1 2">
    <name type="scientific">Terrimonas ginsenosidimutans</name>
    <dbReference type="NCBI Taxonomy" id="2908004"/>
    <lineage>
        <taxon>Bacteria</taxon>
        <taxon>Pseudomonadati</taxon>
        <taxon>Bacteroidota</taxon>
        <taxon>Chitinophagia</taxon>
        <taxon>Chitinophagales</taxon>
        <taxon>Chitinophagaceae</taxon>
        <taxon>Terrimonas</taxon>
    </lineage>
</organism>
<protein>
    <submittedName>
        <fullName evidence="1">Uncharacterized protein</fullName>
    </submittedName>
</protein>
<name>A0ABS9KTT6_9BACT</name>
<comment type="caution">
    <text evidence="1">The sequence shown here is derived from an EMBL/GenBank/DDBJ whole genome shotgun (WGS) entry which is preliminary data.</text>
</comment>
<evidence type="ECO:0000313" key="1">
    <source>
        <dbReference type="EMBL" id="MCG2615707.1"/>
    </source>
</evidence>
<accession>A0ABS9KTT6</accession>
<reference evidence="1" key="1">
    <citation type="submission" date="2022-01" db="EMBL/GenBank/DDBJ databases">
        <authorList>
            <person name="Jo J.-H."/>
            <person name="Im W.-T."/>
        </authorList>
    </citation>
    <scope>NUCLEOTIDE SEQUENCE</scope>
    <source>
        <strain evidence="1">NA20</strain>
    </source>
</reference>
<proteinExistence type="predicted"/>
<sequence>MGLAVVTYSAGSNDGERFFRQLEDRFLEKRLSYYASRLLDHGLEDQPVLEEALSKAMAVVCSARMKCSNHFKQIYVSRKGQLQADWLVSVLGMRTIIMQMGAKNPELAAMQVGMLSSGY</sequence>
<dbReference type="Proteomes" id="UP001165367">
    <property type="component" value="Unassembled WGS sequence"/>
</dbReference>
<keyword evidence="2" id="KW-1185">Reference proteome</keyword>
<dbReference type="EMBL" id="JAKLTR010000009">
    <property type="protein sequence ID" value="MCG2615707.1"/>
    <property type="molecule type" value="Genomic_DNA"/>
</dbReference>